<organism evidence="4">
    <name type="scientific">Brugia pahangi</name>
    <name type="common">Filarial nematode worm</name>
    <dbReference type="NCBI Taxonomy" id="6280"/>
    <lineage>
        <taxon>Eukaryota</taxon>
        <taxon>Metazoa</taxon>
        <taxon>Ecdysozoa</taxon>
        <taxon>Nematoda</taxon>
        <taxon>Chromadorea</taxon>
        <taxon>Rhabditida</taxon>
        <taxon>Spirurina</taxon>
        <taxon>Spiruromorpha</taxon>
        <taxon>Filarioidea</taxon>
        <taxon>Onchocercidae</taxon>
        <taxon>Brugia</taxon>
    </lineage>
</organism>
<dbReference type="WBParaSite" id="BPAG_0000887201-mRNA-1">
    <property type="protein sequence ID" value="BPAG_0000887201-mRNA-1"/>
    <property type="gene ID" value="BPAG_0000887201"/>
</dbReference>
<keyword evidence="1" id="KW-1133">Transmembrane helix</keyword>
<evidence type="ECO:0000256" key="1">
    <source>
        <dbReference type="SAM" id="Phobius"/>
    </source>
</evidence>
<reference evidence="4" key="1">
    <citation type="submission" date="2017-02" db="UniProtKB">
        <authorList>
            <consortium name="WormBaseParasite"/>
        </authorList>
    </citation>
    <scope>IDENTIFICATION</scope>
</reference>
<reference evidence="2 3" key="2">
    <citation type="submission" date="2018-11" db="EMBL/GenBank/DDBJ databases">
        <authorList>
            <consortium name="Pathogen Informatics"/>
        </authorList>
    </citation>
    <scope>NUCLEOTIDE SEQUENCE [LARGE SCALE GENOMIC DNA]</scope>
</reference>
<protein>
    <submittedName>
        <fullName evidence="4">Transposase</fullName>
    </submittedName>
</protein>
<sequence length="76" mass="8954">MRKDVTMNVRNNLNIVERLQKQYASIELTERTAIEHKHVHLFVMLIALSVQVYMMRSLFEGNSRIGLILRKGRLND</sequence>
<dbReference type="Proteomes" id="UP000278627">
    <property type="component" value="Unassembled WGS sequence"/>
</dbReference>
<keyword evidence="3" id="KW-1185">Reference proteome</keyword>
<keyword evidence="1" id="KW-0472">Membrane</keyword>
<evidence type="ECO:0000313" key="2">
    <source>
        <dbReference type="EMBL" id="VDN90020.1"/>
    </source>
</evidence>
<name>A0A0N4TKK0_BRUPA</name>
<dbReference type="EMBL" id="UZAD01013142">
    <property type="protein sequence ID" value="VDN90020.1"/>
    <property type="molecule type" value="Genomic_DNA"/>
</dbReference>
<feature type="transmembrane region" description="Helical" evidence="1">
    <location>
        <begin position="39"/>
        <end position="59"/>
    </location>
</feature>
<gene>
    <name evidence="2" type="ORF">BPAG_LOCUS8834</name>
</gene>
<evidence type="ECO:0000313" key="4">
    <source>
        <dbReference type="WBParaSite" id="BPAG_0000887201-mRNA-1"/>
    </source>
</evidence>
<dbReference type="AlphaFoldDB" id="A0A0N4TKK0"/>
<dbReference type="STRING" id="6280.A0A0N4TKK0"/>
<keyword evidence="1" id="KW-0812">Transmembrane</keyword>
<evidence type="ECO:0000313" key="3">
    <source>
        <dbReference type="Proteomes" id="UP000278627"/>
    </source>
</evidence>
<accession>A0A0N4TKK0</accession>
<proteinExistence type="predicted"/>